<dbReference type="RefSeq" id="WP_358137709.1">
    <property type="nucleotide sequence ID" value="NZ_JBFALK010000017.1"/>
</dbReference>
<dbReference type="Proteomes" id="UP001551675">
    <property type="component" value="Unassembled WGS sequence"/>
</dbReference>
<dbReference type="PROSITE" id="PS50991">
    <property type="entry name" value="PYR_CT"/>
    <property type="match status" value="1"/>
</dbReference>
<dbReference type="PANTHER" id="PTHR42738:SF7">
    <property type="entry name" value="HYDROXYMETHYLGLUTARYL-COA LYASE"/>
    <property type="match status" value="1"/>
</dbReference>
<dbReference type="InterPro" id="IPR000891">
    <property type="entry name" value="PYR_CT"/>
</dbReference>
<accession>A0ABV3GM39</accession>
<evidence type="ECO:0000256" key="3">
    <source>
        <dbReference type="ARBA" id="ARBA00023239"/>
    </source>
</evidence>
<dbReference type="InterPro" id="IPR043594">
    <property type="entry name" value="HMGL"/>
</dbReference>
<name>A0ABV3GM39_MICGL</name>
<evidence type="ECO:0000313" key="5">
    <source>
        <dbReference type="EMBL" id="MEV0972511.1"/>
    </source>
</evidence>
<dbReference type="Pfam" id="PF00682">
    <property type="entry name" value="HMGL-like"/>
    <property type="match status" value="1"/>
</dbReference>
<dbReference type="PANTHER" id="PTHR42738">
    <property type="entry name" value="HYDROXYMETHYLGLUTARYL-COA LYASE"/>
    <property type="match status" value="1"/>
</dbReference>
<keyword evidence="3 5" id="KW-0456">Lyase</keyword>
<proteinExistence type="inferred from homology"/>
<evidence type="ECO:0000256" key="1">
    <source>
        <dbReference type="ARBA" id="ARBA00009405"/>
    </source>
</evidence>
<dbReference type="GO" id="GO:0016829">
    <property type="term" value="F:lyase activity"/>
    <property type="evidence" value="ECO:0007669"/>
    <property type="project" value="UniProtKB-KW"/>
</dbReference>
<reference evidence="5 6" key="1">
    <citation type="submission" date="2024-06" db="EMBL/GenBank/DDBJ databases">
        <title>The Natural Products Discovery Center: Release of the First 8490 Sequenced Strains for Exploring Actinobacteria Biosynthetic Diversity.</title>
        <authorList>
            <person name="Kalkreuter E."/>
            <person name="Kautsar S.A."/>
            <person name="Yang D."/>
            <person name="Bader C.D."/>
            <person name="Teijaro C.N."/>
            <person name="Fluegel L."/>
            <person name="Davis C.M."/>
            <person name="Simpson J.R."/>
            <person name="Lauterbach L."/>
            <person name="Steele A.D."/>
            <person name="Gui C."/>
            <person name="Meng S."/>
            <person name="Li G."/>
            <person name="Viehrig K."/>
            <person name="Ye F."/>
            <person name="Su P."/>
            <person name="Kiefer A.F."/>
            <person name="Nichols A."/>
            <person name="Cepeda A.J."/>
            <person name="Yan W."/>
            <person name="Fan B."/>
            <person name="Jiang Y."/>
            <person name="Adhikari A."/>
            <person name="Zheng C.-J."/>
            <person name="Schuster L."/>
            <person name="Cowan T.M."/>
            <person name="Smanski M.J."/>
            <person name="Chevrette M.G."/>
            <person name="De Carvalho L.P.S."/>
            <person name="Shen B."/>
        </authorList>
    </citation>
    <scope>NUCLEOTIDE SEQUENCE [LARGE SCALE GENOMIC DNA]</scope>
    <source>
        <strain evidence="5 6">NPDC050100</strain>
    </source>
</reference>
<dbReference type="InterPro" id="IPR013785">
    <property type="entry name" value="Aldolase_TIM"/>
</dbReference>
<dbReference type="CDD" id="cd07938">
    <property type="entry name" value="DRE_TIM_HMGL"/>
    <property type="match status" value="1"/>
</dbReference>
<evidence type="ECO:0000313" key="6">
    <source>
        <dbReference type="Proteomes" id="UP001551675"/>
    </source>
</evidence>
<dbReference type="SUPFAM" id="SSF51569">
    <property type="entry name" value="Aldolase"/>
    <property type="match status" value="1"/>
</dbReference>
<organism evidence="5 6">
    <name type="scientific">Microtetraspora glauca</name>
    <dbReference type="NCBI Taxonomy" id="1996"/>
    <lineage>
        <taxon>Bacteria</taxon>
        <taxon>Bacillati</taxon>
        <taxon>Actinomycetota</taxon>
        <taxon>Actinomycetes</taxon>
        <taxon>Streptosporangiales</taxon>
        <taxon>Streptosporangiaceae</taxon>
        <taxon>Microtetraspora</taxon>
    </lineage>
</organism>
<gene>
    <name evidence="5" type="ORF">AB0I59_28245</name>
</gene>
<feature type="domain" description="Pyruvate carboxyltransferase" evidence="4">
    <location>
        <begin position="19"/>
        <end position="286"/>
    </location>
</feature>
<comment type="similarity">
    <text evidence="1">Belongs to the HMG-CoA lyase family.</text>
</comment>
<comment type="caution">
    <text evidence="5">The sequence shown here is derived from an EMBL/GenBank/DDBJ whole genome shotgun (WGS) entry which is preliminary data.</text>
</comment>
<sequence>MTSGTPTHPFAAAVPGVHVEIVEVSPRDGLQNEAVTVGTEHKKRLVEDLVAAGVRRIEVTSFVRPDRVPQMADADALMASLESRPGVTFVGLVLNRRGAERAIRAGIHELNYVVPATDAFGTRNQGVTTDEALKQLEDIGVLAERAGIPLSATVAVAFGCPYQGEVPTERVVEVARLVLGTSSVRELALADTIGSGVPHEVFERFTAVREISDVRLRAHFHDTRRTAIANAQAAIAAGVTALDASAAGLGGCPFAPGAAGNVATEDLAWALRRGGYDTGLDISAIVAAGAQACEHLGTTPRSGVANAGVFP</sequence>
<dbReference type="NCBIfam" id="NF004283">
    <property type="entry name" value="PRK05692.1"/>
    <property type="match status" value="1"/>
</dbReference>
<dbReference type="Gene3D" id="3.20.20.70">
    <property type="entry name" value="Aldolase class I"/>
    <property type="match status" value="1"/>
</dbReference>
<evidence type="ECO:0000256" key="2">
    <source>
        <dbReference type="ARBA" id="ARBA00022723"/>
    </source>
</evidence>
<keyword evidence="6" id="KW-1185">Reference proteome</keyword>
<protein>
    <submittedName>
        <fullName evidence="5">Hydroxymethylglutaryl-CoA lyase</fullName>
    </submittedName>
</protein>
<keyword evidence="2" id="KW-0479">Metal-binding</keyword>
<dbReference type="EMBL" id="JBFALK010000017">
    <property type="protein sequence ID" value="MEV0972511.1"/>
    <property type="molecule type" value="Genomic_DNA"/>
</dbReference>
<evidence type="ECO:0000259" key="4">
    <source>
        <dbReference type="PROSITE" id="PS50991"/>
    </source>
</evidence>